<dbReference type="EMBL" id="ML994324">
    <property type="protein sequence ID" value="KAF2196785.1"/>
    <property type="molecule type" value="Genomic_DNA"/>
</dbReference>
<dbReference type="AlphaFoldDB" id="A0A9P4JCS1"/>
<gene>
    <name evidence="2" type="ORF">GQ43DRAFT_466917</name>
</gene>
<accession>A0A9P4JCS1</accession>
<feature type="signal peptide" evidence="1">
    <location>
        <begin position="1"/>
        <end position="21"/>
    </location>
</feature>
<reference evidence="2" key="1">
    <citation type="journal article" date="2020" name="Stud. Mycol.">
        <title>101 Dothideomycetes genomes: a test case for predicting lifestyles and emergence of pathogens.</title>
        <authorList>
            <person name="Haridas S."/>
            <person name="Albert R."/>
            <person name="Binder M."/>
            <person name="Bloem J."/>
            <person name="Labutti K."/>
            <person name="Salamov A."/>
            <person name="Andreopoulos B."/>
            <person name="Baker S."/>
            <person name="Barry K."/>
            <person name="Bills G."/>
            <person name="Bluhm B."/>
            <person name="Cannon C."/>
            <person name="Castanera R."/>
            <person name="Culley D."/>
            <person name="Daum C."/>
            <person name="Ezra D."/>
            <person name="Gonzalez J."/>
            <person name="Henrissat B."/>
            <person name="Kuo A."/>
            <person name="Liang C."/>
            <person name="Lipzen A."/>
            <person name="Lutzoni F."/>
            <person name="Magnuson J."/>
            <person name="Mondo S."/>
            <person name="Nolan M."/>
            <person name="Ohm R."/>
            <person name="Pangilinan J."/>
            <person name="Park H.-J."/>
            <person name="Ramirez L."/>
            <person name="Alfaro M."/>
            <person name="Sun H."/>
            <person name="Tritt A."/>
            <person name="Yoshinaga Y."/>
            <person name="Zwiers L.-H."/>
            <person name="Turgeon B."/>
            <person name="Goodwin S."/>
            <person name="Spatafora J."/>
            <person name="Crous P."/>
            <person name="Grigoriev I."/>
        </authorList>
    </citation>
    <scope>NUCLEOTIDE SEQUENCE</scope>
    <source>
        <strain evidence="2">ATCC 74209</strain>
    </source>
</reference>
<sequence length="331" mass="36545">MLWPLLMFILLLLTTALGVAAYYPDCCHGVPGVAFGLTPDYGVASIYFKNGTSVPVAQIQGCPGYQAFMRNHTASTAAETSPLDRAQDSGGIVTWNQHLLRRDHFTGVEDYRADTKDYRPGIQGYRPEVVQETLHAIGLRQAKGWALPAGKLTVSEIMKNEILQDEEQVILAVDYSSHGFSLGLYIMDELGIVDTLKEEYHPRIGSVKGARENEPGDLGALKDALQVLLGSKPLAGYKLPVPLQIQHLIVYGDLARGDALRYILTAVLEAGLVENARISHSLFAGTASMAKMAYHDMWWINSGFNTGHRIRDAAFGCRWRSKLYRKGHDEL</sequence>
<dbReference type="OrthoDB" id="3643156at2759"/>
<evidence type="ECO:0000256" key="1">
    <source>
        <dbReference type="SAM" id="SignalP"/>
    </source>
</evidence>
<proteinExistence type="predicted"/>
<dbReference type="Proteomes" id="UP000799536">
    <property type="component" value="Unassembled WGS sequence"/>
</dbReference>
<evidence type="ECO:0000313" key="3">
    <source>
        <dbReference type="Proteomes" id="UP000799536"/>
    </source>
</evidence>
<comment type="caution">
    <text evidence="2">The sequence shown here is derived from an EMBL/GenBank/DDBJ whole genome shotgun (WGS) entry which is preliminary data.</text>
</comment>
<evidence type="ECO:0000313" key="2">
    <source>
        <dbReference type="EMBL" id="KAF2196785.1"/>
    </source>
</evidence>
<name>A0A9P4JCS1_9PLEO</name>
<organism evidence="2 3">
    <name type="scientific">Delitschia confertaspora ATCC 74209</name>
    <dbReference type="NCBI Taxonomy" id="1513339"/>
    <lineage>
        <taxon>Eukaryota</taxon>
        <taxon>Fungi</taxon>
        <taxon>Dikarya</taxon>
        <taxon>Ascomycota</taxon>
        <taxon>Pezizomycotina</taxon>
        <taxon>Dothideomycetes</taxon>
        <taxon>Pleosporomycetidae</taxon>
        <taxon>Pleosporales</taxon>
        <taxon>Delitschiaceae</taxon>
        <taxon>Delitschia</taxon>
    </lineage>
</organism>
<keyword evidence="1" id="KW-0732">Signal</keyword>
<feature type="chain" id="PRO_5040312771" evidence="1">
    <location>
        <begin position="22"/>
        <end position="331"/>
    </location>
</feature>
<keyword evidence="3" id="KW-1185">Reference proteome</keyword>
<protein>
    <submittedName>
        <fullName evidence="2">Uncharacterized protein</fullName>
    </submittedName>
</protein>